<dbReference type="SUPFAM" id="SSF88946">
    <property type="entry name" value="Sigma2 domain of RNA polymerase sigma factors"/>
    <property type="match status" value="1"/>
</dbReference>
<dbReference type="Proteomes" id="UP000216020">
    <property type="component" value="Unassembled WGS sequence"/>
</dbReference>
<dbReference type="OrthoDB" id="9797134at2"/>
<dbReference type="Pfam" id="PF22029">
    <property type="entry name" value="PhyR_sigma2"/>
    <property type="match status" value="1"/>
</dbReference>
<dbReference type="InterPro" id="IPR036388">
    <property type="entry name" value="WH-like_DNA-bd_sf"/>
</dbReference>
<keyword evidence="4" id="KW-0804">Transcription</keyword>
<evidence type="ECO:0000256" key="4">
    <source>
        <dbReference type="ARBA" id="ARBA00023163"/>
    </source>
</evidence>
<proteinExistence type="inferred from homology"/>
<keyword evidence="8" id="KW-1185">Reference proteome</keyword>
<dbReference type="GO" id="GO:0006352">
    <property type="term" value="P:DNA-templated transcription initiation"/>
    <property type="evidence" value="ECO:0007669"/>
    <property type="project" value="InterPro"/>
</dbReference>
<dbReference type="GO" id="GO:0003677">
    <property type="term" value="F:DNA binding"/>
    <property type="evidence" value="ECO:0007669"/>
    <property type="project" value="InterPro"/>
</dbReference>
<dbReference type="AlphaFoldDB" id="A0A261RZ86"/>
<accession>A0A261RZ86</accession>
<evidence type="ECO:0000313" key="7">
    <source>
        <dbReference type="EMBL" id="OZI30406.1"/>
    </source>
</evidence>
<sequence>MPSTSTEQDDQLRELIPRLRRFALWLTRDVHAADDLVQSTLERALSRWASRRGGDTLRSWLFTILHRRFIDGQRSAKRHARLLGSLREPDEAHWPSAEHMAATRSTLNAFGELSAEQRGLLLLVAVEGFSYQEVADLLDVPIGTVMSRLSRARQALRQLSGGKRPAPLLRVMK</sequence>
<dbReference type="InterPro" id="IPR013325">
    <property type="entry name" value="RNA_pol_sigma_r2"/>
</dbReference>
<reference evidence="8" key="1">
    <citation type="submission" date="2017-05" db="EMBL/GenBank/DDBJ databases">
        <title>Complete and WGS of Bordetella genogroups.</title>
        <authorList>
            <person name="Spilker T."/>
            <person name="Lipuma J."/>
        </authorList>
    </citation>
    <scope>NUCLEOTIDE SEQUENCE [LARGE SCALE GENOMIC DNA]</scope>
    <source>
        <strain evidence="8">AU16122</strain>
    </source>
</reference>
<dbReference type="GO" id="GO:0016987">
    <property type="term" value="F:sigma factor activity"/>
    <property type="evidence" value="ECO:0007669"/>
    <property type="project" value="UniProtKB-KW"/>
</dbReference>
<dbReference type="Gene3D" id="1.10.10.10">
    <property type="entry name" value="Winged helix-like DNA-binding domain superfamily/Winged helix DNA-binding domain"/>
    <property type="match status" value="1"/>
</dbReference>
<dbReference type="InterPro" id="IPR013249">
    <property type="entry name" value="RNA_pol_sigma70_r4_t2"/>
</dbReference>
<dbReference type="RefSeq" id="WP_094854833.1">
    <property type="nucleotide sequence ID" value="NZ_NEVM01000005.1"/>
</dbReference>
<feature type="domain" description="PhyR sigma2" evidence="6">
    <location>
        <begin position="14"/>
        <end position="66"/>
    </location>
</feature>
<keyword evidence="2" id="KW-0805">Transcription regulation</keyword>
<protein>
    <submittedName>
        <fullName evidence="7">RNA polymerase subunit sigma-24</fullName>
    </submittedName>
</protein>
<dbReference type="InterPro" id="IPR014284">
    <property type="entry name" value="RNA_pol_sigma-70_dom"/>
</dbReference>
<evidence type="ECO:0000256" key="3">
    <source>
        <dbReference type="ARBA" id="ARBA00023082"/>
    </source>
</evidence>
<dbReference type="PANTHER" id="PTHR43133">
    <property type="entry name" value="RNA POLYMERASE ECF-TYPE SIGMA FACTO"/>
    <property type="match status" value="1"/>
</dbReference>
<dbReference type="PANTHER" id="PTHR43133:SF25">
    <property type="entry name" value="RNA POLYMERASE SIGMA FACTOR RFAY-RELATED"/>
    <property type="match status" value="1"/>
</dbReference>
<evidence type="ECO:0000313" key="8">
    <source>
        <dbReference type="Proteomes" id="UP000216020"/>
    </source>
</evidence>
<gene>
    <name evidence="7" type="ORF">CAL29_20450</name>
</gene>
<dbReference type="InterPro" id="IPR013324">
    <property type="entry name" value="RNA_pol_sigma_r3/r4-like"/>
</dbReference>
<evidence type="ECO:0000259" key="5">
    <source>
        <dbReference type="Pfam" id="PF08281"/>
    </source>
</evidence>
<dbReference type="Gene3D" id="1.10.1740.10">
    <property type="match status" value="1"/>
</dbReference>
<dbReference type="Pfam" id="PF08281">
    <property type="entry name" value="Sigma70_r4_2"/>
    <property type="match status" value="1"/>
</dbReference>
<feature type="domain" description="RNA polymerase sigma factor 70 region 4 type 2" evidence="5">
    <location>
        <begin position="107"/>
        <end position="156"/>
    </location>
</feature>
<dbReference type="EMBL" id="NEVM01000005">
    <property type="protein sequence ID" value="OZI30406.1"/>
    <property type="molecule type" value="Genomic_DNA"/>
</dbReference>
<dbReference type="SUPFAM" id="SSF88659">
    <property type="entry name" value="Sigma3 and sigma4 domains of RNA polymerase sigma factors"/>
    <property type="match status" value="1"/>
</dbReference>
<evidence type="ECO:0000256" key="2">
    <source>
        <dbReference type="ARBA" id="ARBA00023015"/>
    </source>
</evidence>
<organism evidence="7 8">
    <name type="scientific">Bordetella genomosp. 10</name>
    <dbReference type="NCBI Taxonomy" id="1416804"/>
    <lineage>
        <taxon>Bacteria</taxon>
        <taxon>Pseudomonadati</taxon>
        <taxon>Pseudomonadota</taxon>
        <taxon>Betaproteobacteria</taxon>
        <taxon>Burkholderiales</taxon>
        <taxon>Alcaligenaceae</taxon>
        <taxon>Bordetella</taxon>
    </lineage>
</organism>
<dbReference type="InterPro" id="IPR039425">
    <property type="entry name" value="RNA_pol_sigma-70-like"/>
</dbReference>
<keyword evidence="3" id="KW-0731">Sigma factor</keyword>
<evidence type="ECO:0000259" key="6">
    <source>
        <dbReference type="Pfam" id="PF22029"/>
    </source>
</evidence>
<comment type="similarity">
    <text evidence="1">Belongs to the sigma-70 factor family. ECF subfamily.</text>
</comment>
<dbReference type="CDD" id="cd06171">
    <property type="entry name" value="Sigma70_r4"/>
    <property type="match status" value="1"/>
</dbReference>
<comment type="caution">
    <text evidence="7">The sequence shown here is derived from an EMBL/GenBank/DDBJ whole genome shotgun (WGS) entry which is preliminary data.</text>
</comment>
<evidence type="ECO:0000256" key="1">
    <source>
        <dbReference type="ARBA" id="ARBA00010641"/>
    </source>
</evidence>
<dbReference type="InterPro" id="IPR053866">
    <property type="entry name" value="PhyR_sigma2"/>
</dbReference>
<dbReference type="NCBIfam" id="TIGR02937">
    <property type="entry name" value="sigma70-ECF"/>
    <property type="match status" value="1"/>
</dbReference>
<name>A0A261RZ86_9BORD</name>